<proteinExistence type="predicted"/>
<keyword evidence="2" id="KW-1185">Reference proteome</keyword>
<organism evidence="1 2">
    <name type="scientific">Neurospora intermedia</name>
    <dbReference type="NCBI Taxonomy" id="5142"/>
    <lineage>
        <taxon>Eukaryota</taxon>
        <taxon>Fungi</taxon>
        <taxon>Dikarya</taxon>
        <taxon>Ascomycota</taxon>
        <taxon>Pezizomycotina</taxon>
        <taxon>Sordariomycetes</taxon>
        <taxon>Sordariomycetidae</taxon>
        <taxon>Sordariales</taxon>
        <taxon>Sordariaceae</taxon>
        <taxon>Neurospora</taxon>
    </lineage>
</organism>
<sequence length="66" mass="7356">MPQHDSNSPHAIVRRQACRNPINVSWKPKTAKPLSVCHVPRFAASLNPVLLNTKGQGRSSDIDARW</sequence>
<gene>
    <name evidence="1" type="ORF">QR685DRAFT_567671</name>
</gene>
<reference evidence="1 2" key="1">
    <citation type="submission" date="2023-09" db="EMBL/GenBank/DDBJ databases">
        <title>Multi-omics analysis of a traditional fermented food reveals byproduct-associated fungal strains for waste-to-food upcycling.</title>
        <authorList>
            <consortium name="Lawrence Berkeley National Laboratory"/>
            <person name="Rekdal V.M."/>
            <person name="Villalobos-Escobedo J.M."/>
            <person name="Rodriguez-Valeron N."/>
            <person name="Garcia M.O."/>
            <person name="Vasquez D.P."/>
            <person name="Damayanti I."/>
            <person name="Sorensen P.M."/>
            <person name="Baidoo E.E."/>
            <person name="De Carvalho A.C."/>
            <person name="Riley R."/>
            <person name="Lipzen A."/>
            <person name="He G."/>
            <person name="Yan M."/>
            <person name="Haridas S."/>
            <person name="Daum C."/>
            <person name="Yoshinaga Y."/>
            <person name="Ng V."/>
            <person name="Grigoriev I.V."/>
            <person name="Munk R."/>
            <person name="Nuraida L."/>
            <person name="Wijaya C.H."/>
            <person name="Morales P.-C."/>
            <person name="Keasling J.D."/>
        </authorList>
    </citation>
    <scope>NUCLEOTIDE SEQUENCE [LARGE SCALE GENOMIC DNA]</scope>
    <source>
        <strain evidence="1 2">FGSC 2613</strain>
    </source>
</reference>
<comment type="caution">
    <text evidence="1">The sequence shown here is derived from an EMBL/GenBank/DDBJ whole genome shotgun (WGS) entry which is preliminary data.</text>
</comment>
<accession>A0ABR3DQ32</accession>
<dbReference type="EMBL" id="JAVLET010000001">
    <property type="protein sequence ID" value="KAL0474765.1"/>
    <property type="molecule type" value="Genomic_DNA"/>
</dbReference>
<dbReference type="Proteomes" id="UP001451303">
    <property type="component" value="Unassembled WGS sequence"/>
</dbReference>
<evidence type="ECO:0000313" key="1">
    <source>
        <dbReference type="EMBL" id="KAL0474765.1"/>
    </source>
</evidence>
<protein>
    <submittedName>
        <fullName evidence="1">Uncharacterized protein</fullName>
    </submittedName>
</protein>
<name>A0ABR3DQ32_NEUIN</name>
<evidence type="ECO:0000313" key="2">
    <source>
        <dbReference type="Proteomes" id="UP001451303"/>
    </source>
</evidence>